<comment type="pathway">
    <text evidence="3">Amino-acid biosynthesis; L-arginine biosynthesis; N(2)-acetyl-L-ornithine from L-glutamate: step 4/4.</text>
</comment>
<keyword evidence="7" id="KW-0028">Amino-acid biosynthesis</keyword>
<reference evidence="11 12" key="2">
    <citation type="journal article" date="2007" name="BMC Biol.">
        <title>A 100%-complete sequence reveals unusually simple genomic features in the hot-spring red alga Cyanidioschyzon merolae.</title>
        <authorList>
            <person name="Nozaki H."/>
            <person name="Takano H."/>
            <person name="Misumi O."/>
            <person name="Terasawa K."/>
            <person name="Matsuzaki M."/>
            <person name="Maruyama S."/>
            <person name="Nishida K."/>
            <person name="Yagisawa F."/>
            <person name="Yoshida Y."/>
            <person name="Fujiwara T."/>
            <person name="Takio S."/>
            <person name="Tamura K."/>
            <person name="Chung S.J."/>
            <person name="Nakamura S."/>
            <person name="Kuroiwa H."/>
            <person name="Tanaka K."/>
            <person name="Sato N."/>
            <person name="Kuroiwa T."/>
        </authorList>
    </citation>
    <scope>NUCLEOTIDE SEQUENCE [LARGE SCALE GENOMIC DNA]</scope>
    <source>
        <strain evidence="11 12">10D</strain>
    </source>
</reference>
<dbReference type="HOGENOM" id="CLU_016922_10_1_1"/>
<dbReference type="RefSeq" id="XP_005538023.1">
    <property type="nucleotide sequence ID" value="XM_005537966.1"/>
</dbReference>
<evidence type="ECO:0000313" key="11">
    <source>
        <dbReference type="EMBL" id="BAM81987.1"/>
    </source>
</evidence>
<dbReference type="InterPro" id="IPR015422">
    <property type="entry name" value="PyrdxlP-dep_Trfase_small"/>
</dbReference>
<evidence type="ECO:0000256" key="4">
    <source>
        <dbReference type="ARBA" id="ARBA00008954"/>
    </source>
</evidence>
<evidence type="ECO:0000256" key="2">
    <source>
        <dbReference type="ARBA" id="ARBA00004173"/>
    </source>
</evidence>
<dbReference type="PANTHER" id="PTHR11986:SF79">
    <property type="entry name" value="ACETYLORNITHINE AMINOTRANSFERASE, MITOCHONDRIAL"/>
    <property type="match status" value="1"/>
</dbReference>
<evidence type="ECO:0000256" key="7">
    <source>
        <dbReference type="ARBA" id="ARBA00022605"/>
    </source>
</evidence>
<proteinExistence type="inferred from homology"/>
<dbReference type="InterPro" id="IPR050103">
    <property type="entry name" value="Class-III_PLP-dep_AT"/>
</dbReference>
<dbReference type="PANTHER" id="PTHR11986">
    <property type="entry name" value="AMINOTRANSFERASE CLASS III"/>
    <property type="match status" value="1"/>
</dbReference>
<dbReference type="GO" id="GO:0030170">
    <property type="term" value="F:pyridoxal phosphate binding"/>
    <property type="evidence" value="ECO:0007669"/>
    <property type="project" value="InterPro"/>
</dbReference>
<dbReference type="STRING" id="280699.M1VG10"/>
<accession>M1VG10</accession>
<dbReference type="eggNOG" id="KOG1401">
    <property type="taxonomic scope" value="Eukaryota"/>
</dbReference>
<dbReference type="UniPathway" id="UPA00068">
    <property type="reaction ID" value="UER00109"/>
</dbReference>
<dbReference type="KEGG" id="cme:CYME_CMQ064C"/>
<evidence type="ECO:0000256" key="10">
    <source>
        <dbReference type="RuleBase" id="RU003560"/>
    </source>
</evidence>
<dbReference type="Gene3D" id="3.40.640.10">
    <property type="entry name" value="Type I PLP-dependent aspartate aminotransferase-like (Major domain)"/>
    <property type="match status" value="1"/>
</dbReference>
<dbReference type="Proteomes" id="UP000007014">
    <property type="component" value="Chromosome 17"/>
</dbReference>
<dbReference type="GO" id="GO:0005739">
    <property type="term" value="C:mitochondrion"/>
    <property type="evidence" value="ECO:0007669"/>
    <property type="project" value="UniProtKB-SubCell"/>
</dbReference>
<dbReference type="HAMAP" id="MF_01107">
    <property type="entry name" value="ArgD_aminotrans_3"/>
    <property type="match status" value="1"/>
</dbReference>
<evidence type="ECO:0000256" key="9">
    <source>
        <dbReference type="ARBA" id="ARBA00022898"/>
    </source>
</evidence>
<dbReference type="OrthoDB" id="425114at2759"/>
<evidence type="ECO:0000256" key="8">
    <source>
        <dbReference type="ARBA" id="ARBA00022679"/>
    </source>
</evidence>
<dbReference type="OMA" id="MVPGFKY"/>
<dbReference type="GO" id="GO:0006526">
    <property type="term" value="P:L-arginine biosynthetic process"/>
    <property type="evidence" value="ECO:0007669"/>
    <property type="project" value="UniProtKB-UniPathway"/>
</dbReference>
<dbReference type="AlphaFoldDB" id="M1VG10"/>
<dbReference type="NCBIfam" id="NF002325">
    <property type="entry name" value="PRK01278.1"/>
    <property type="match status" value="1"/>
</dbReference>
<dbReference type="InterPro" id="IPR049704">
    <property type="entry name" value="Aminotrans_3_PPA_site"/>
</dbReference>
<evidence type="ECO:0000256" key="1">
    <source>
        <dbReference type="ARBA" id="ARBA00001933"/>
    </source>
</evidence>
<dbReference type="FunFam" id="3.40.640.10:FF:000004">
    <property type="entry name" value="Acetylornithine aminotransferase"/>
    <property type="match status" value="1"/>
</dbReference>
<keyword evidence="8" id="KW-0808">Transferase</keyword>
<dbReference type="SUPFAM" id="SSF53383">
    <property type="entry name" value="PLP-dependent transferases"/>
    <property type="match status" value="1"/>
</dbReference>
<comment type="similarity">
    <text evidence="4 10">Belongs to the class-III pyridoxal-phosphate-dependent aminotransferase family.</text>
</comment>
<evidence type="ECO:0000256" key="6">
    <source>
        <dbReference type="ARBA" id="ARBA00022576"/>
    </source>
</evidence>
<dbReference type="EC" id="2.6.1.11" evidence="5"/>
<dbReference type="Gramene" id="CMQ064CT">
    <property type="protein sequence ID" value="CMQ064CT"/>
    <property type="gene ID" value="CMQ064C"/>
</dbReference>
<dbReference type="Gene3D" id="3.90.1150.10">
    <property type="entry name" value="Aspartate Aminotransferase, domain 1"/>
    <property type="match status" value="1"/>
</dbReference>
<evidence type="ECO:0000256" key="3">
    <source>
        <dbReference type="ARBA" id="ARBA00005024"/>
    </source>
</evidence>
<dbReference type="NCBIfam" id="TIGR00707">
    <property type="entry name" value="argD"/>
    <property type="match status" value="1"/>
</dbReference>
<reference evidence="11 12" key="1">
    <citation type="journal article" date="2004" name="Nature">
        <title>Genome sequence of the ultrasmall unicellular red alga Cyanidioschyzon merolae 10D.</title>
        <authorList>
            <person name="Matsuzaki M."/>
            <person name="Misumi O."/>
            <person name="Shin-i T."/>
            <person name="Maruyama S."/>
            <person name="Takahara M."/>
            <person name="Miyagishima S."/>
            <person name="Mori T."/>
            <person name="Nishida K."/>
            <person name="Yagisawa F."/>
            <person name="Nishida K."/>
            <person name="Yoshida Y."/>
            <person name="Nishimura Y."/>
            <person name="Nakao S."/>
            <person name="Kobayashi T."/>
            <person name="Momoyama Y."/>
            <person name="Higashiyama T."/>
            <person name="Minoda A."/>
            <person name="Sano M."/>
            <person name="Nomoto H."/>
            <person name="Oishi K."/>
            <person name="Hayashi H."/>
            <person name="Ohta F."/>
            <person name="Nishizaka S."/>
            <person name="Haga S."/>
            <person name="Miura S."/>
            <person name="Morishita T."/>
            <person name="Kabeya Y."/>
            <person name="Terasawa K."/>
            <person name="Suzuki Y."/>
            <person name="Ishii Y."/>
            <person name="Asakawa S."/>
            <person name="Takano H."/>
            <person name="Ohta N."/>
            <person name="Kuroiwa H."/>
            <person name="Tanaka K."/>
            <person name="Shimizu N."/>
            <person name="Sugano S."/>
            <person name="Sato N."/>
            <person name="Nozaki H."/>
            <person name="Ogasawara N."/>
            <person name="Kohara Y."/>
            <person name="Kuroiwa T."/>
        </authorList>
    </citation>
    <scope>NUCLEOTIDE SEQUENCE [LARGE SCALE GENOMIC DNA]</scope>
    <source>
        <strain evidence="11 12">10D</strain>
    </source>
</reference>
<protein>
    <recommendedName>
        <fullName evidence="5">acetylornithine transaminase</fullName>
        <ecNumber evidence="5">2.6.1.11</ecNumber>
    </recommendedName>
</protein>
<keyword evidence="9 10" id="KW-0663">Pyridoxal phosphate</keyword>
<evidence type="ECO:0000256" key="5">
    <source>
        <dbReference type="ARBA" id="ARBA00012919"/>
    </source>
</evidence>
<dbReference type="PIRSF" id="PIRSF000521">
    <property type="entry name" value="Transaminase_4ab_Lys_Orn"/>
    <property type="match status" value="1"/>
</dbReference>
<dbReference type="GeneID" id="16996479"/>
<gene>
    <name evidence="11" type="ORF">CYME_CMQ064C</name>
</gene>
<keyword evidence="6" id="KW-0032">Aminotransferase</keyword>
<dbReference type="Pfam" id="PF00202">
    <property type="entry name" value="Aminotran_3"/>
    <property type="match status" value="1"/>
</dbReference>
<dbReference type="InterPro" id="IPR005814">
    <property type="entry name" value="Aminotrans_3"/>
</dbReference>
<dbReference type="InterPro" id="IPR015424">
    <property type="entry name" value="PyrdxlP-dep_Trfase"/>
</dbReference>
<keyword evidence="12" id="KW-1185">Reference proteome</keyword>
<name>M1VG10_CYAM1</name>
<comment type="cofactor">
    <cofactor evidence="1">
        <name>pyridoxal 5'-phosphate</name>
        <dbReference type="ChEBI" id="CHEBI:597326"/>
    </cofactor>
</comment>
<dbReference type="GO" id="GO:0042802">
    <property type="term" value="F:identical protein binding"/>
    <property type="evidence" value="ECO:0007669"/>
    <property type="project" value="TreeGrafter"/>
</dbReference>
<dbReference type="EMBL" id="AP006499">
    <property type="protein sequence ID" value="BAM81987.1"/>
    <property type="molecule type" value="Genomic_DNA"/>
</dbReference>
<organism evidence="11 12">
    <name type="scientific">Cyanidioschyzon merolae (strain NIES-3377 / 10D)</name>
    <name type="common">Unicellular red alga</name>
    <dbReference type="NCBI Taxonomy" id="280699"/>
    <lineage>
        <taxon>Eukaryota</taxon>
        <taxon>Rhodophyta</taxon>
        <taxon>Bangiophyceae</taxon>
        <taxon>Cyanidiales</taxon>
        <taxon>Cyanidiaceae</taxon>
        <taxon>Cyanidioschyzon</taxon>
    </lineage>
</organism>
<dbReference type="CDD" id="cd00610">
    <property type="entry name" value="OAT_like"/>
    <property type="match status" value="1"/>
</dbReference>
<dbReference type="GO" id="GO:0003992">
    <property type="term" value="F:N2-acetyl-L-ornithine:2-oxoglutarate 5-aminotransferase activity"/>
    <property type="evidence" value="ECO:0007669"/>
    <property type="project" value="UniProtKB-EC"/>
</dbReference>
<dbReference type="InterPro" id="IPR004636">
    <property type="entry name" value="AcOrn/SuccOrn_fam"/>
</dbReference>
<dbReference type="InterPro" id="IPR015421">
    <property type="entry name" value="PyrdxlP-dep_Trfase_major"/>
</dbReference>
<dbReference type="PROSITE" id="PS00600">
    <property type="entry name" value="AA_TRANSFER_CLASS_3"/>
    <property type="match status" value="1"/>
</dbReference>
<evidence type="ECO:0000313" key="12">
    <source>
        <dbReference type="Proteomes" id="UP000007014"/>
    </source>
</evidence>
<comment type="subcellular location">
    <subcellularLocation>
        <location evidence="2">Mitochondrion</location>
    </subcellularLocation>
</comment>
<sequence length="490" mass="54049">MRTIHERKDGTFMTPAFISSSHVFLSDPCFWSSGRVSGRRHRNAVYSKPQSGTVRLPTRLVLEDAPSREKTTQFDRAEFDRYVQNTYARYPLTLVSGRGSKVVDDNGRTYIDCVAGIATCSLGHADPRLVSAVSDQIRRLHHVSNLYYTVEQASLAKWLVEHSCGDRVFFCNSGAEANEAALKLVRKYAHTQLGLDVPVVVTAMNSFHGRTLATITATGQPKYQRGFEPLMPGFRYVPYNDVAALERVVNELEQMRNSWWRRIQGAPRTGLAAIMLEALQGEGGVMPGDRAFFAAAQRICERTGALLVLDEVQVGMGRTGKLFGFENLSIQPDIFTLAKGLGGGIPIGAMICNARLRDILQPGEHASTFGGNPLACRAGLVVTRALVEDNVLENVRARGAQLRNTLESLARAYPSVVRETRGWGLIQGLEFHEPCSPQFVQAAMREGVLLVPAGPRVVRFVPPLTITESELEEAIQATRRAFRNLFGSES</sequence>